<dbReference type="InterPro" id="IPR011042">
    <property type="entry name" value="6-blade_b-propeller_TolB-like"/>
</dbReference>
<dbReference type="EMBL" id="UINC01084175">
    <property type="protein sequence ID" value="SVC30563.1"/>
    <property type="molecule type" value="Genomic_DNA"/>
</dbReference>
<sequence length="387" mass="41159">PAVSLLGARNDLPNPFDTGAHWGSLPDGRVWGSTAGISRAPDGTIWAIDRCGQTGAGGTTCLDSELHPILQFDQSGAVLQQFGQSLIVSPHKITVSPDGSVWVADNGQADEKGQVVLKFSSDGELLMTLGTPGVAGGEPNGFVRTWKPDNNEDNEASLQETDTAGIDTQTNADVEETETITESVAFNAPTEVAVNRAGDIYVADGHAGGGGALGNARVLKFDLEGNLVHVWGRKGMGAGEFDVVHSVAVDSQGYVYVGDRQNNRIQIFDGDGHFFDVWYQFGRPSGIYIDENDIMYVADSESRDGRTNIGRAGLPATGYGFNLGARRGIRIGSVRDGRVTAFIPDPCPYPYAGISTLAEGVTTDRDGNVYGADYLGTVRKFKKLPED</sequence>
<dbReference type="PANTHER" id="PTHR24104:SF25">
    <property type="entry name" value="PROTEIN LIN-41"/>
    <property type="match status" value="1"/>
</dbReference>
<dbReference type="Gene3D" id="2.120.10.30">
    <property type="entry name" value="TolB, C-terminal domain"/>
    <property type="match status" value="1"/>
</dbReference>
<accession>A0A382L3Z0</accession>
<reference evidence="2" key="1">
    <citation type="submission" date="2018-05" db="EMBL/GenBank/DDBJ databases">
        <authorList>
            <person name="Lanie J.A."/>
            <person name="Ng W.-L."/>
            <person name="Kazmierczak K.M."/>
            <person name="Andrzejewski T.M."/>
            <person name="Davidsen T.M."/>
            <person name="Wayne K.J."/>
            <person name="Tettelin H."/>
            <person name="Glass J.I."/>
            <person name="Rusch D."/>
            <person name="Podicherti R."/>
            <person name="Tsui H.-C.T."/>
            <person name="Winkler M.E."/>
        </authorList>
    </citation>
    <scope>NUCLEOTIDE SEQUENCE</scope>
</reference>
<evidence type="ECO:0008006" key="3">
    <source>
        <dbReference type="Google" id="ProtNLM"/>
    </source>
</evidence>
<proteinExistence type="predicted"/>
<gene>
    <name evidence="2" type="ORF">METZ01_LOCUS283417</name>
</gene>
<organism evidence="2">
    <name type="scientific">marine metagenome</name>
    <dbReference type="NCBI Taxonomy" id="408172"/>
    <lineage>
        <taxon>unclassified sequences</taxon>
        <taxon>metagenomes</taxon>
        <taxon>ecological metagenomes</taxon>
    </lineage>
</organism>
<dbReference type="SUPFAM" id="SSF63829">
    <property type="entry name" value="Calcium-dependent phosphotriesterase"/>
    <property type="match status" value="1"/>
</dbReference>
<keyword evidence="1" id="KW-0677">Repeat</keyword>
<dbReference type="InterPro" id="IPR001258">
    <property type="entry name" value="NHL_repeat"/>
</dbReference>
<feature type="non-terminal residue" evidence="2">
    <location>
        <position position="1"/>
    </location>
</feature>
<evidence type="ECO:0000313" key="2">
    <source>
        <dbReference type="EMBL" id="SVC30563.1"/>
    </source>
</evidence>
<dbReference type="GO" id="GO:0008270">
    <property type="term" value="F:zinc ion binding"/>
    <property type="evidence" value="ECO:0007669"/>
    <property type="project" value="UniProtKB-KW"/>
</dbReference>
<dbReference type="PANTHER" id="PTHR24104">
    <property type="entry name" value="E3 UBIQUITIN-PROTEIN LIGASE NHLRC1-RELATED"/>
    <property type="match status" value="1"/>
</dbReference>
<protein>
    <recommendedName>
        <fullName evidence="3">SMP-30/Gluconolactonase/LRE-like region domain-containing protein</fullName>
    </recommendedName>
</protein>
<dbReference type="Pfam" id="PF01436">
    <property type="entry name" value="NHL"/>
    <property type="match status" value="1"/>
</dbReference>
<dbReference type="PROSITE" id="PS51125">
    <property type="entry name" value="NHL"/>
    <property type="match status" value="2"/>
</dbReference>
<dbReference type="InterPro" id="IPR050952">
    <property type="entry name" value="TRIM-NHL_E3_ligases"/>
</dbReference>
<evidence type="ECO:0000256" key="1">
    <source>
        <dbReference type="ARBA" id="ARBA00022737"/>
    </source>
</evidence>
<name>A0A382L3Z0_9ZZZZ</name>
<dbReference type="AlphaFoldDB" id="A0A382L3Z0"/>